<evidence type="ECO:0000259" key="2">
    <source>
        <dbReference type="Pfam" id="PF03795"/>
    </source>
</evidence>
<dbReference type="SUPFAM" id="SSF54909">
    <property type="entry name" value="Dimeric alpha+beta barrel"/>
    <property type="match status" value="1"/>
</dbReference>
<dbReference type="AlphaFoldDB" id="A0A3S9B947"/>
<reference evidence="3 4" key="1">
    <citation type="submission" date="2018-09" db="EMBL/GenBank/DDBJ databases">
        <title>Marinorhizobium profundi gen. nov., sp. nov., isolated from a deep-sea sediment sample from the New Britain Trench and proposal of Marinorhizobiaceae fam. nov. in the order Rhizobiales of the class Alphaproteobacteria.</title>
        <authorList>
            <person name="Cao J."/>
        </authorList>
    </citation>
    <scope>NUCLEOTIDE SEQUENCE [LARGE SCALE GENOMIC DNA]</scope>
    <source>
        <strain evidence="3 4">WS11</strain>
    </source>
</reference>
<name>A0A3S9B947_9HYPH</name>
<dbReference type="RefSeq" id="WP_126012634.1">
    <property type="nucleotide sequence ID" value="NZ_CP032509.1"/>
</dbReference>
<dbReference type="InterPro" id="IPR005545">
    <property type="entry name" value="YCII"/>
</dbReference>
<dbReference type="NCBIfam" id="NF009507">
    <property type="entry name" value="PRK12865.1"/>
    <property type="match status" value="1"/>
</dbReference>
<dbReference type="PANTHER" id="PTHR33606:SF3">
    <property type="entry name" value="PROTEIN YCII"/>
    <property type="match status" value="1"/>
</dbReference>
<proteinExistence type="inferred from homology"/>
<evidence type="ECO:0000313" key="4">
    <source>
        <dbReference type="Proteomes" id="UP000268192"/>
    </source>
</evidence>
<keyword evidence="4" id="KW-1185">Reference proteome</keyword>
<dbReference type="NCBIfam" id="NF009502">
    <property type="entry name" value="PRK12863.1-1"/>
    <property type="match status" value="1"/>
</dbReference>
<sequence length="98" mass="10605">MYFAAICRDKPGALQLRLDTRPAHVEHLNALNANGVLKIAGPLLAEDGKPFGSLLIFECADLAEAKAVAAADPYAKAGLFETVEITPWNWTFNPPEAR</sequence>
<accession>A0A3S9B947</accession>
<comment type="similarity">
    <text evidence="1">Belongs to the YciI family.</text>
</comment>
<evidence type="ECO:0000256" key="1">
    <source>
        <dbReference type="ARBA" id="ARBA00007689"/>
    </source>
</evidence>
<feature type="domain" description="YCII-related" evidence="2">
    <location>
        <begin position="1"/>
        <end position="89"/>
    </location>
</feature>
<evidence type="ECO:0000313" key="3">
    <source>
        <dbReference type="EMBL" id="AZN73538.1"/>
    </source>
</evidence>
<dbReference type="PANTHER" id="PTHR33606">
    <property type="entry name" value="PROTEIN YCII"/>
    <property type="match status" value="1"/>
</dbReference>
<dbReference type="OrthoDB" id="2293521at2"/>
<gene>
    <name evidence="3" type="ORF">D5400_02935</name>
</gene>
<dbReference type="InterPro" id="IPR051807">
    <property type="entry name" value="Sec-metab_biosynth-assoc"/>
</dbReference>
<dbReference type="Proteomes" id="UP000268192">
    <property type="component" value="Chromosome"/>
</dbReference>
<protein>
    <recommendedName>
        <fullName evidence="2">YCII-related domain-containing protein</fullName>
    </recommendedName>
</protein>
<dbReference type="InterPro" id="IPR011008">
    <property type="entry name" value="Dimeric_a/b-barrel"/>
</dbReference>
<dbReference type="Gene3D" id="3.30.70.1060">
    <property type="entry name" value="Dimeric alpha+beta barrel"/>
    <property type="match status" value="1"/>
</dbReference>
<organism evidence="3 4">
    <name type="scientific">Georhizobium profundi</name>
    <dbReference type="NCBI Taxonomy" id="2341112"/>
    <lineage>
        <taxon>Bacteria</taxon>
        <taxon>Pseudomonadati</taxon>
        <taxon>Pseudomonadota</taxon>
        <taxon>Alphaproteobacteria</taxon>
        <taxon>Hyphomicrobiales</taxon>
        <taxon>Rhizobiaceae</taxon>
        <taxon>Georhizobium</taxon>
    </lineage>
</organism>
<dbReference type="EMBL" id="CP032509">
    <property type="protein sequence ID" value="AZN73538.1"/>
    <property type="molecule type" value="Genomic_DNA"/>
</dbReference>
<dbReference type="Pfam" id="PF03795">
    <property type="entry name" value="YCII"/>
    <property type="match status" value="1"/>
</dbReference>
<dbReference type="KEGG" id="abaw:D5400_02935"/>